<feature type="compositionally biased region" description="Low complexity" evidence="1">
    <location>
        <begin position="223"/>
        <end position="233"/>
    </location>
</feature>
<protein>
    <recommendedName>
        <fullName evidence="4">Proteophosphoglycan ppg4</fullName>
    </recommendedName>
</protein>
<feature type="compositionally biased region" description="Low complexity" evidence="1">
    <location>
        <begin position="126"/>
        <end position="138"/>
    </location>
</feature>
<feature type="compositionally biased region" description="Pro residues" evidence="1">
    <location>
        <begin position="114"/>
        <end position="125"/>
    </location>
</feature>
<proteinExistence type="predicted"/>
<evidence type="ECO:0008006" key="4">
    <source>
        <dbReference type="Google" id="ProtNLM"/>
    </source>
</evidence>
<feature type="compositionally biased region" description="Basic and acidic residues" evidence="1">
    <location>
        <begin position="209"/>
        <end position="219"/>
    </location>
</feature>
<evidence type="ECO:0000313" key="3">
    <source>
        <dbReference type="Proteomes" id="UP001342314"/>
    </source>
</evidence>
<name>A0AAV5GQW3_9BASI</name>
<reference evidence="2 3" key="1">
    <citation type="submission" date="2021-12" db="EMBL/GenBank/DDBJ databases">
        <title>High titer production of polyol ester of fatty acids by Rhodotorula paludigena BS15 towards product separation-free biomass refinery.</title>
        <authorList>
            <person name="Mano J."/>
            <person name="Ono H."/>
            <person name="Tanaka T."/>
            <person name="Naito K."/>
            <person name="Sushida H."/>
            <person name="Ike M."/>
            <person name="Tokuyasu K."/>
            <person name="Kitaoka M."/>
        </authorList>
    </citation>
    <scope>NUCLEOTIDE SEQUENCE [LARGE SCALE GENOMIC DNA]</scope>
    <source>
        <strain evidence="2 3">BS15</strain>
    </source>
</reference>
<comment type="caution">
    <text evidence="2">The sequence shown here is derived from an EMBL/GenBank/DDBJ whole genome shotgun (WGS) entry which is preliminary data.</text>
</comment>
<evidence type="ECO:0000256" key="1">
    <source>
        <dbReference type="SAM" id="MobiDB-lite"/>
    </source>
</evidence>
<dbReference type="Proteomes" id="UP001342314">
    <property type="component" value="Unassembled WGS sequence"/>
</dbReference>
<dbReference type="EMBL" id="BQKY01000011">
    <property type="protein sequence ID" value="GJN92578.1"/>
    <property type="molecule type" value="Genomic_DNA"/>
</dbReference>
<keyword evidence="3" id="KW-1185">Reference proteome</keyword>
<feature type="compositionally biased region" description="Polar residues" evidence="1">
    <location>
        <begin position="32"/>
        <end position="53"/>
    </location>
</feature>
<feature type="region of interest" description="Disordered" evidence="1">
    <location>
        <begin position="1"/>
        <end position="272"/>
    </location>
</feature>
<gene>
    <name evidence="2" type="ORF">Rhopal_005608-T1</name>
</gene>
<dbReference type="AlphaFoldDB" id="A0AAV5GQW3"/>
<sequence>MAYPPVPYPPVPLAQTAQGLPKGSLHAREALPSQQSPPNSLTIQAATTSQASSVDKYDTERGTSLGPLDRGSRLAASPFKAPSRVSPPRSPRQPSPQRYSPVHFDRTSRLFSPPLSPSDSPPPEYAPTSTFSASAPSFRPHSALPQTSDLVDSYKRAMHDSGLSPRALLAGDGRIDDEGGAVEEEEHLIAPERAAKRLLQPPVNRSGHGWRDGEKDQDKPQASGPSSSSSPISVKKRRLAPRTRSGVGGGIVRLSTPKPRNAEGQATAQDSDDELLEALDALIAEDVRGKARSRSRPEAQ</sequence>
<evidence type="ECO:0000313" key="2">
    <source>
        <dbReference type="EMBL" id="GJN92578.1"/>
    </source>
</evidence>
<accession>A0AAV5GQW3</accession>
<organism evidence="2 3">
    <name type="scientific">Rhodotorula paludigena</name>
    <dbReference type="NCBI Taxonomy" id="86838"/>
    <lineage>
        <taxon>Eukaryota</taxon>
        <taxon>Fungi</taxon>
        <taxon>Dikarya</taxon>
        <taxon>Basidiomycota</taxon>
        <taxon>Pucciniomycotina</taxon>
        <taxon>Microbotryomycetes</taxon>
        <taxon>Sporidiobolales</taxon>
        <taxon>Sporidiobolaceae</taxon>
        <taxon>Rhodotorula</taxon>
    </lineage>
</organism>
<feature type="compositionally biased region" description="Pro residues" evidence="1">
    <location>
        <begin position="1"/>
        <end position="12"/>
    </location>
</feature>